<dbReference type="AlphaFoldDB" id="V5WDU5"/>
<dbReference type="PROSITE" id="PS00198">
    <property type="entry name" value="4FE4S_FER_1"/>
    <property type="match status" value="1"/>
</dbReference>
<keyword evidence="8" id="KW-0560">Oxidoreductase</keyword>
<dbReference type="STRING" id="1307761.L21SP2_0546"/>
<dbReference type="PANTHER" id="PTHR42859">
    <property type="entry name" value="OXIDOREDUCTASE"/>
    <property type="match status" value="1"/>
</dbReference>
<dbReference type="Pfam" id="PF02906">
    <property type="entry name" value="Fe_hyd_lg_C"/>
    <property type="match status" value="1"/>
</dbReference>
<evidence type="ECO:0000259" key="7">
    <source>
        <dbReference type="PROSITE" id="PS51379"/>
    </source>
</evidence>
<evidence type="ECO:0000313" key="9">
    <source>
        <dbReference type="Proteomes" id="UP000018680"/>
    </source>
</evidence>
<reference evidence="8 9" key="1">
    <citation type="journal article" date="2015" name="Stand. Genomic Sci.">
        <title>Complete genome sequence and description of Salinispira pacifica gen. nov., sp. nov., a novel spirochaete isolated form a hypersaline microbial mat.</title>
        <authorList>
            <person name="Ben Hania W."/>
            <person name="Joseph M."/>
            <person name="Schumann P."/>
            <person name="Bunk B."/>
            <person name="Fiebig A."/>
            <person name="Sproer C."/>
            <person name="Klenk H.P."/>
            <person name="Fardeau M.L."/>
            <person name="Spring S."/>
        </authorList>
    </citation>
    <scope>NUCLEOTIDE SEQUENCE [LARGE SCALE GENOMIC DNA]</scope>
    <source>
        <strain evidence="8 9">L21-RPul-D2</strain>
    </source>
</reference>
<keyword evidence="9" id="KW-1185">Reference proteome</keyword>
<evidence type="ECO:0000256" key="3">
    <source>
        <dbReference type="ARBA" id="ARBA00022723"/>
    </source>
</evidence>
<name>V5WDU5_9SPIO</name>
<dbReference type="eggNOG" id="COG4624">
    <property type="taxonomic scope" value="Bacteria"/>
</dbReference>
<keyword evidence="1" id="KW-0813">Transport</keyword>
<keyword evidence="4" id="KW-0249">Electron transport</keyword>
<dbReference type="SUPFAM" id="SSF53920">
    <property type="entry name" value="Fe-only hydrogenase"/>
    <property type="match status" value="1"/>
</dbReference>
<dbReference type="GO" id="GO:0051539">
    <property type="term" value="F:4 iron, 4 sulfur cluster binding"/>
    <property type="evidence" value="ECO:0007669"/>
    <property type="project" value="UniProtKB-KW"/>
</dbReference>
<dbReference type="eggNOG" id="COG1143">
    <property type="taxonomic scope" value="Bacteria"/>
</dbReference>
<gene>
    <name evidence="8" type="ORF">L21SP2_0546</name>
</gene>
<evidence type="ECO:0000256" key="5">
    <source>
        <dbReference type="ARBA" id="ARBA00023004"/>
    </source>
</evidence>
<dbReference type="PANTHER" id="PTHR42859:SF10">
    <property type="entry name" value="DIMETHYLSULFOXIDE REDUCTASE CHAIN B"/>
    <property type="match status" value="1"/>
</dbReference>
<organism evidence="8 9">
    <name type="scientific">Salinispira pacifica</name>
    <dbReference type="NCBI Taxonomy" id="1307761"/>
    <lineage>
        <taxon>Bacteria</taxon>
        <taxon>Pseudomonadati</taxon>
        <taxon>Spirochaetota</taxon>
        <taxon>Spirochaetia</taxon>
        <taxon>Spirochaetales</taxon>
        <taxon>Spirochaetaceae</taxon>
        <taxon>Salinispira</taxon>
    </lineage>
</organism>
<evidence type="ECO:0000313" key="8">
    <source>
        <dbReference type="EMBL" id="AHC13978.1"/>
    </source>
</evidence>
<dbReference type="EMBL" id="CP006939">
    <property type="protein sequence ID" value="AHC13978.1"/>
    <property type="molecule type" value="Genomic_DNA"/>
</dbReference>
<dbReference type="KEGG" id="slr:L21SP2_0546"/>
<accession>V5WDU5</accession>
<dbReference type="InterPro" id="IPR017896">
    <property type="entry name" value="4Fe4S_Fe-S-bd"/>
</dbReference>
<keyword evidence="2" id="KW-0004">4Fe-4S</keyword>
<dbReference type="OrthoDB" id="9798098at2"/>
<dbReference type="RefSeq" id="WP_024266910.1">
    <property type="nucleotide sequence ID" value="NC_023035.1"/>
</dbReference>
<dbReference type="InterPro" id="IPR009016">
    <property type="entry name" value="Fe_hydrogenase"/>
</dbReference>
<dbReference type="PROSITE" id="PS51379">
    <property type="entry name" value="4FE4S_FER_2"/>
    <property type="match status" value="2"/>
</dbReference>
<evidence type="ECO:0000256" key="2">
    <source>
        <dbReference type="ARBA" id="ARBA00022485"/>
    </source>
</evidence>
<protein>
    <submittedName>
        <fullName evidence="8">Periplasmic [Fe] hydrogenase</fullName>
        <ecNumber evidence="8">1.12.7.2</ecNumber>
    </submittedName>
</protein>
<dbReference type="Pfam" id="PF00037">
    <property type="entry name" value="Fer4"/>
    <property type="match status" value="2"/>
</dbReference>
<sequence length="463" mass="49233">MSQRKNRSTRGAKIRREIYQGIAESELKKDPSLLDRLAFDMEARSSDTARCCSHHRKAVLRRRVVAAMGYRPSSIEEFQPLSGLPAAGIGEPAMVIIPEACNSCPSSSYVVTNGCQNCVDRNCSHQCPRDAITFTNSGAVIDGELCINCGKCAKACSFSAIIPRKSPCLDACPAGAIQREGDGPAVIHEEKCIQCGQCMLSCPFAAPVPVSHMRNVARELSSENGPVALVAPSVHGQLPGTREQFYTGLGRLGFAAVYEVAEGAVATAEHEARELGEHMKAGKGFMTSSCCPAYTELVRTAIPALGSRVSSTPPPMFYSARKAAVKHAGRSLVFIGPCFAKKLEALRDGSADYVITVEELGAMLVAAEIELSDLPEEDSATLPRPPEWAMGFARAGGVAAAIAGISARPPGTRNIKGLDKKQSNLLKVWSKKPELADTDFLEVMCCPGGCASGPGVLWENCGD</sequence>
<proteinExistence type="predicted"/>
<dbReference type="InterPro" id="IPR050294">
    <property type="entry name" value="RnfB_subfamily"/>
</dbReference>
<dbReference type="GO" id="GO:0046872">
    <property type="term" value="F:metal ion binding"/>
    <property type="evidence" value="ECO:0007669"/>
    <property type="project" value="UniProtKB-KW"/>
</dbReference>
<feature type="domain" description="4Fe-4S ferredoxin-type" evidence="7">
    <location>
        <begin position="183"/>
        <end position="212"/>
    </location>
</feature>
<keyword evidence="6" id="KW-0411">Iron-sulfur</keyword>
<dbReference type="SUPFAM" id="SSF54862">
    <property type="entry name" value="4Fe-4S ferredoxins"/>
    <property type="match status" value="2"/>
</dbReference>
<evidence type="ECO:0000256" key="4">
    <source>
        <dbReference type="ARBA" id="ARBA00022982"/>
    </source>
</evidence>
<dbReference type="Gene3D" id="3.40.950.10">
    <property type="entry name" value="Fe-only Hydrogenase (Larger Subunit), Chain L, domain 3"/>
    <property type="match status" value="1"/>
</dbReference>
<dbReference type="InterPro" id="IPR017900">
    <property type="entry name" value="4Fe4S_Fe_S_CS"/>
</dbReference>
<evidence type="ECO:0000256" key="6">
    <source>
        <dbReference type="ARBA" id="ARBA00023014"/>
    </source>
</evidence>
<dbReference type="HOGENOM" id="CLU_039046_0_1_12"/>
<dbReference type="Proteomes" id="UP000018680">
    <property type="component" value="Chromosome"/>
</dbReference>
<keyword evidence="3" id="KW-0479">Metal-binding</keyword>
<dbReference type="InterPro" id="IPR004108">
    <property type="entry name" value="Fe_hydrogenase_lsu_C"/>
</dbReference>
<dbReference type="Gene3D" id="3.30.70.20">
    <property type="match status" value="2"/>
</dbReference>
<keyword evidence="5" id="KW-0408">Iron</keyword>
<evidence type="ECO:0000256" key="1">
    <source>
        <dbReference type="ARBA" id="ARBA00022448"/>
    </source>
</evidence>
<dbReference type="GO" id="GO:0008901">
    <property type="term" value="F:ferredoxin hydrogenase activity"/>
    <property type="evidence" value="ECO:0007669"/>
    <property type="project" value="UniProtKB-EC"/>
</dbReference>
<dbReference type="EC" id="1.12.7.2" evidence="8"/>
<feature type="domain" description="4Fe-4S ferredoxin-type" evidence="7">
    <location>
        <begin position="137"/>
        <end position="166"/>
    </location>
</feature>